<feature type="transmembrane region" description="Helical" evidence="10">
    <location>
        <begin position="179"/>
        <end position="203"/>
    </location>
</feature>
<dbReference type="RefSeq" id="WP_005288702.1">
    <property type="nucleotide sequence ID" value="NZ_CM000961.1"/>
</dbReference>
<keyword evidence="4" id="KW-0813">Transport</keyword>
<dbReference type="InterPro" id="IPR051408">
    <property type="entry name" value="Phosphate_transprt_permease"/>
</dbReference>
<dbReference type="HOGENOM" id="CLU_033621_2_0_11"/>
<evidence type="ECO:0000256" key="1">
    <source>
        <dbReference type="ARBA" id="ARBA00003510"/>
    </source>
</evidence>
<evidence type="ECO:0000259" key="12">
    <source>
        <dbReference type="PROSITE" id="PS50928"/>
    </source>
</evidence>
<dbReference type="InterPro" id="IPR035906">
    <property type="entry name" value="MetI-like_sf"/>
</dbReference>
<dbReference type="Proteomes" id="UP000004208">
    <property type="component" value="Unassembled WGS sequence"/>
</dbReference>
<sequence length="357" mass="37896">MSTAYSGNSGQPDKADKADKVVKEDKVVKTDKDSTGASAGSAAATATATETATETREPARTNSDGDNPFTDISGGRKFTNGFMGGLMWLAMILALIPLGWLLFTLVSRGIGPILDVDWWTEDMGGARTRAPGGGAAHAIVGTLVQTLIASLFSIPIGVFTAIYLVEYSGGNRLGKLTTFMVDILSGVPSIVSALFIYALWITILGQERSGFAVALSLILLMVPIVVRNTEEMLRVVPMDLREATYALGVPKWKTIVRIVLPTALSGIVTGIMLAVARVMGESAPVLILVGSTKVMNAFNIFEGPQSSLPLFMLDMWKSGSAQAVTDRLWGAALTLVLIVVALNLLARLIASKYSVKK</sequence>
<keyword evidence="14" id="KW-1185">Reference proteome</keyword>
<evidence type="ECO:0000256" key="10">
    <source>
        <dbReference type="RuleBase" id="RU363043"/>
    </source>
</evidence>
<protein>
    <recommendedName>
        <fullName evidence="10">Phosphate transport system permease protein PstA</fullName>
    </recommendedName>
</protein>
<dbReference type="GO" id="GO:0035435">
    <property type="term" value="P:phosphate ion transmembrane transport"/>
    <property type="evidence" value="ECO:0007669"/>
    <property type="project" value="InterPro"/>
</dbReference>
<comment type="caution">
    <text evidence="13">The sequence shown here is derived from an EMBL/GenBank/DDBJ whole genome shotgun (WGS) entry which is preliminary data.</text>
</comment>
<dbReference type="InterPro" id="IPR005672">
    <property type="entry name" value="Phosphate_PstA"/>
</dbReference>
<dbReference type="SUPFAM" id="SSF161098">
    <property type="entry name" value="MetI-like"/>
    <property type="match status" value="1"/>
</dbReference>
<feature type="region of interest" description="Disordered" evidence="11">
    <location>
        <begin position="1"/>
        <end position="70"/>
    </location>
</feature>
<feature type="transmembrane region" description="Helical" evidence="10">
    <location>
        <begin position="86"/>
        <end position="106"/>
    </location>
</feature>
<evidence type="ECO:0000313" key="14">
    <source>
        <dbReference type="Proteomes" id="UP000004208"/>
    </source>
</evidence>
<dbReference type="EMBL" id="ACLJ02000001">
    <property type="protein sequence ID" value="EFK55669.1"/>
    <property type="molecule type" value="Genomic_DNA"/>
</dbReference>
<dbReference type="GO" id="GO:0005315">
    <property type="term" value="F:phosphate transmembrane transporter activity"/>
    <property type="evidence" value="ECO:0007669"/>
    <property type="project" value="InterPro"/>
</dbReference>
<dbReference type="PROSITE" id="PS50928">
    <property type="entry name" value="ABC_TM1"/>
    <property type="match status" value="1"/>
</dbReference>
<name>D7WA71_9CORY</name>
<feature type="transmembrane region" description="Helical" evidence="10">
    <location>
        <begin position="209"/>
        <end position="226"/>
    </location>
</feature>
<proteinExistence type="inferred from homology"/>
<evidence type="ECO:0000256" key="7">
    <source>
        <dbReference type="ARBA" id="ARBA00022692"/>
    </source>
</evidence>
<evidence type="ECO:0000313" key="13">
    <source>
        <dbReference type="EMBL" id="EFK55669.1"/>
    </source>
</evidence>
<evidence type="ECO:0000256" key="9">
    <source>
        <dbReference type="ARBA" id="ARBA00023136"/>
    </source>
</evidence>
<keyword evidence="6" id="KW-0592">Phosphate transport</keyword>
<dbReference type="PANTHER" id="PTHR42922:SF1">
    <property type="entry name" value="PHOSPHATE TRANSPORT SYSTEM PERMEASE PROTEIN PSTA"/>
    <property type="match status" value="1"/>
</dbReference>
<gene>
    <name evidence="13" type="primary">pstA</name>
    <name evidence="13" type="ORF">HMPREF0291_10927</name>
</gene>
<feature type="compositionally biased region" description="Low complexity" evidence="11">
    <location>
        <begin position="35"/>
        <end position="52"/>
    </location>
</feature>
<evidence type="ECO:0000256" key="5">
    <source>
        <dbReference type="ARBA" id="ARBA00022475"/>
    </source>
</evidence>
<keyword evidence="7 10" id="KW-0812">Transmembrane</keyword>
<evidence type="ECO:0000256" key="8">
    <source>
        <dbReference type="ARBA" id="ARBA00022989"/>
    </source>
</evidence>
<dbReference type="Pfam" id="PF00528">
    <property type="entry name" value="BPD_transp_1"/>
    <property type="match status" value="1"/>
</dbReference>
<dbReference type="Gene3D" id="1.10.3720.10">
    <property type="entry name" value="MetI-like"/>
    <property type="match status" value="1"/>
</dbReference>
<evidence type="ECO:0000256" key="4">
    <source>
        <dbReference type="ARBA" id="ARBA00022448"/>
    </source>
</evidence>
<keyword evidence="9 10" id="KW-0472">Membrane</keyword>
<comment type="function">
    <text evidence="1">Part of the binding-protein-dependent transport system for phosphate; probably responsible for the translocation of the substrate across the membrane.</text>
</comment>
<keyword evidence="8 10" id="KW-1133">Transmembrane helix</keyword>
<dbReference type="eggNOG" id="COG0581">
    <property type="taxonomic scope" value="Bacteria"/>
</dbReference>
<evidence type="ECO:0000256" key="2">
    <source>
        <dbReference type="ARBA" id="ARBA00004651"/>
    </source>
</evidence>
<comment type="subcellular location">
    <subcellularLocation>
        <location evidence="2 10">Cell membrane</location>
        <topology evidence="2 10">Multi-pass membrane protein</topology>
    </subcellularLocation>
</comment>
<evidence type="ECO:0000256" key="11">
    <source>
        <dbReference type="SAM" id="MobiDB-lite"/>
    </source>
</evidence>
<reference evidence="13" key="1">
    <citation type="submission" date="2010-06" db="EMBL/GenBank/DDBJ databases">
        <authorList>
            <person name="Muzny D."/>
            <person name="Qin X."/>
            <person name="Buhay C."/>
            <person name="Dugan-Rocha S."/>
            <person name="Ding Y."/>
            <person name="Chen G."/>
            <person name="Hawes A."/>
            <person name="Holder M."/>
            <person name="Jhangiani S."/>
            <person name="Johnson A."/>
            <person name="Khan Z."/>
            <person name="Li Z."/>
            <person name="Liu W."/>
            <person name="Liu X."/>
            <person name="Perez L."/>
            <person name="Shen H."/>
            <person name="Wang Q."/>
            <person name="Watt J."/>
            <person name="Xi L."/>
            <person name="Xin Y."/>
            <person name="Zhou J."/>
            <person name="Deng J."/>
            <person name="Jiang H."/>
            <person name="Liu Y."/>
            <person name="Qu J."/>
            <person name="Song X.-Z."/>
            <person name="Zhang L."/>
            <person name="Villasana D."/>
            <person name="Johnson A."/>
            <person name="Liu J."/>
            <person name="Liyanage D."/>
            <person name="Lorensuhewa L."/>
            <person name="Robinson T."/>
            <person name="Song A."/>
            <person name="Song B.-B."/>
            <person name="Dinh H."/>
            <person name="Thornton R."/>
            <person name="Coyle M."/>
            <person name="Francisco L."/>
            <person name="Jackson L."/>
            <person name="Javaid M."/>
            <person name="Korchina V."/>
            <person name="Kovar C."/>
            <person name="Mata R."/>
            <person name="Mathew T."/>
            <person name="Ngo R."/>
            <person name="Nguyen L."/>
            <person name="Nguyen N."/>
            <person name="Okwuonu G."/>
            <person name="Ongeri F."/>
            <person name="Pham C."/>
            <person name="Simmons D."/>
            <person name="Wilczek-Boney K."/>
            <person name="Hale W."/>
            <person name="Jakkamsetti A."/>
            <person name="Pham P."/>
            <person name="Ruth R."/>
            <person name="San Lucas F."/>
            <person name="Warren J."/>
            <person name="Zhang J."/>
            <person name="Zhao Z."/>
            <person name="Zhou C."/>
            <person name="Zhu D."/>
            <person name="Lee S."/>
            <person name="Bess C."/>
            <person name="Blankenburg K."/>
            <person name="Forbes L."/>
            <person name="Fu Q."/>
            <person name="Gubbala S."/>
            <person name="Hirani K."/>
            <person name="Jayaseelan J.C."/>
            <person name="Lara F."/>
            <person name="Munidasa M."/>
            <person name="Palculict T."/>
            <person name="Patil S."/>
            <person name="Pu L.-L."/>
            <person name="Saada N."/>
            <person name="Tang L."/>
            <person name="Weissenberger G."/>
            <person name="Zhu Y."/>
            <person name="Hemphill L."/>
            <person name="Shang Y."/>
            <person name="Youmans B."/>
            <person name="Ayvaz T."/>
            <person name="Ross M."/>
            <person name="Santibanez J."/>
            <person name="Aqrawi P."/>
            <person name="Gross S."/>
            <person name="Joshi V."/>
            <person name="Fowler G."/>
            <person name="Nazareth L."/>
            <person name="Reid J."/>
            <person name="Worley K."/>
            <person name="Petrosino J."/>
            <person name="Highlander S."/>
            <person name="Gibbs R."/>
        </authorList>
    </citation>
    <scope>NUCLEOTIDE SEQUENCE [LARGE SCALE GENOMIC DNA]</scope>
    <source>
        <strain evidence="13">ATCC 33030</strain>
    </source>
</reference>
<feature type="transmembrane region" description="Helical" evidence="10">
    <location>
        <begin position="258"/>
        <end position="279"/>
    </location>
</feature>
<dbReference type="InterPro" id="IPR000515">
    <property type="entry name" value="MetI-like"/>
</dbReference>
<feature type="transmembrane region" description="Helical" evidence="10">
    <location>
        <begin position="328"/>
        <end position="350"/>
    </location>
</feature>
<dbReference type="CDD" id="cd06261">
    <property type="entry name" value="TM_PBP2"/>
    <property type="match status" value="1"/>
</dbReference>
<comment type="similarity">
    <text evidence="3 10">Belongs to the binding-protein-dependent transport system permease family. CysTW subfamily.</text>
</comment>
<accession>D7WA71</accession>
<organism evidence="13 14">
    <name type="scientific">Corynebacterium genitalium ATCC 33030</name>
    <dbReference type="NCBI Taxonomy" id="585529"/>
    <lineage>
        <taxon>Bacteria</taxon>
        <taxon>Bacillati</taxon>
        <taxon>Actinomycetota</taxon>
        <taxon>Actinomycetes</taxon>
        <taxon>Mycobacteriales</taxon>
        <taxon>Corynebacteriaceae</taxon>
        <taxon>Corynebacterium</taxon>
    </lineage>
</organism>
<dbReference type="PANTHER" id="PTHR42922">
    <property type="entry name" value="PHOSPHATE TRANSPORT SYSTEM PERMEASE PROTEIN PSTA"/>
    <property type="match status" value="1"/>
</dbReference>
<dbReference type="NCBIfam" id="TIGR00974">
    <property type="entry name" value="3a0107s02c"/>
    <property type="match status" value="1"/>
</dbReference>
<dbReference type="STRING" id="585529.HMPREF0291_10927"/>
<evidence type="ECO:0000256" key="6">
    <source>
        <dbReference type="ARBA" id="ARBA00022592"/>
    </source>
</evidence>
<feature type="domain" description="ABC transmembrane type-1" evidence="12">
    <location>
        <begin position="139"/>
        <end position="350"/>
    </location>
</feature>
<feature type="compositionally biased region" description="Polar residues" evidence="11">
    <location>
        <begin position="1"/>
        <end position="11"/>
    </location>
</feature>
<feature type="compositionally biased region" description="Basic and acidic residues" evidence="11">
    <location>
        <begin position="13"/>
        <end position="34"/>
    </location>
</feature>
<keyword evidence="5 10" id="KW-1003">Cell membrane</keyword>
<evidence type="ECO:0000256" key="3">
    <source>
        <dbReference type="ARBA" id="ARBA00007069"/>
    </source>
</evidence>
<feature type="transmembrane region" description="Helical" evidence="10">
    <location>
        <begin position="147"/>
        <end position="167"/>
    </location>
</feature>
<dbReference type="AlphaFoldDB" id="D7WA71"/>
<dbReference type="GO" id="GO:0005886">
    <property type="term" value="C:plasma membrane"/>
    <property type="evidence" value="ECO:0007669"/>
    <property type="project" value="UniProtKB-SubCell"/>
</dbReference>